<feature type="transmembrane region" description="Helical" evidence="11">
    <location>
        <begin position="12"/>
        <end position="34"/>
    </location>
</feature>
<dbReference type="NCBIfam" id="TIGR02532">
    <property type="entry name" value="IV_pilin_GFxxxE"/>
    <property type="match status" value="1"/>
</dbReference>
<evidence type="ECO:0000256" key="11">
    <source>
        <dbReference type="SAM" id="Phobius"/>
    </source>
</evidence>
<keyword evidence="14" id="KW-1185">Reference proteome</keyword>
<evidence type="ECO:0000313" key="14">
    <source>
        <dbReference type="Proteomes" id="UP001156706"/>
    </source>
</evidence>
<gene>
    <name evidence="13" type="ORF">GCM10007907_38550</name>
</gene>
<dbReference type="Pfam" id="PF12019">
    <property type="entry name" value="GspH"/>
    <property type="match status" value="1"/>
</dbReference>
<dbReference type="InterPro" id="IPR012902">
    <property type="entry name" value="N_methyl_site"/>
</dbReference>
<dbReference type="EMBL" id="BSOG01000006">
    <property type="protein sequence ID" value="GLR15065.1"/>
    <property type="molecule type" value="Genomic_DNA"/>
</dbReference>
<keyword evidence="4" id="KW-0488">Methylation</keyword>
<comment type="similarity">
    <text evidence="9">Belongs to the GSP H family.</text>
</comment>
<keyword evidence="7 11" id="KW-1133">Transmembrane helix</keyword>
<dbReference type="PROSITE" id="PS00409">
    <property type="entry name" value="PROKAR_NTER_METHYL"/>
    <property type="match status" value="1"/>
</dbReference>
<dbReference type="Gene3D" id="3.55.40.10">
    <property type="entry name" value="minor pseudopilin epsh domain"/>
    <property type="match status" value="1"/>
</dbReference>
<dbReference type="Pfam" id="PF07963">
    <property type="entry name" value="N_methyl"/>
    <property type="match status" value="1"/>
</dbReference>
<dbReference type="InterPro" id="IPR045584">
    <property type="entry name" value="Pilin-like"/>
</dbReference>
<keyword evidence="8 11" id="KW-0472">Membrane</keyword>
<keyword evidence="6 11" id="KW-0812">Transmembrane</keyword>
<protein>
    <recommendedName>
        <fullName evidence="2">Type II secretion system protein H</fullName>
    </recommendedName>
    <alternativeName>
        <fullName evidence="10">General secretion pathway protein H</fullName>
    </alternativeName>
</protein>
<reference evidence="14" key="1">
    <citation type="journal article" date="2019" name="Int. J. Syst. Evol. Microbiol.">
        <title>The Global Catalogue of Microorganisms (GCM) 10K type strain sequencing project: providing services to taxonomists for standard genome sequencing and annotation.</title>
        <authorList>
            <consortium name="The Broad Institute Genomics Platform"/>
            <consortium name="The Broad Institute Genome Sequencing Center for Infectious Disease"/>
            <person name="Wu L."/>
            <person name="Ma J."/>
        </authorList>
    </citation>
    <scope>NUCLEOTIDE SEQUENCE [LARGE SCALE GENOMIC DNA]</scope>
    <source>
        <strain evidence="14">NBRC 110044</strain>
    </source>
</reference>
<dbReference type="InterPro" id="IPR002416">
    <property type="entry name" value="T2SS_protein-GspH"/>
</dbReference>
<evidence type="ECO:0000256" key="10">
    <source>
        <dbReference type="ARBA" id="ARBA00030775"/>
    </source>
</evidence>
<proteinExistence type="inferred from homology"/>
<evidence type="ECO:0000259" key="12">
    <source>
        <dbReference type="Pfam" id="PF12019"/>
    </source>
</evidence>
<evidence type="ECO:0000256" key="6">
    <source>
        <dbReference type="ARBA" id="ARBA00022692"/>
    </source>
</evidence>
<evidence type="ECO:0000256" key="7">
    <source>
        <dbReference type="ARBA" id="ARBA00022989"/>
    </source>
</evidence>
<comment type="caution">
    <text evidence="13">The sequence shown here is derived from an EMBL/GenBank/DDBJ whole genome shotgun (WGS) entry which is preliminary data.</text>
</comment>
<dbReference type="Proteomes" id="UP001156706">
    <property type="component" value="Unassembled WGS sequence"/>
</dbReference>
<dbReference type="InterPro" id="IPR022346">
    <property type="entry name" value="T2SS_GspH"/>
</dbReference>
<comment type="subcellular location">
    <subcellularLocation>
        <location evidence="1">Cell inner membrane</location>
        <topology evidence="1">Single-pass membrane protein</topology>
    </subcellularLocation>
</comment>
<evidence type="ECO:0000256" key="8">
    <source>
        <dbReference type="ARBA" id="ARBA00023136"/>
    </source>
</evidence>
<dbReference type="RefSeq" id="WP_284198129.1">
    <property type="nucleotide sequence ID" value="NZ_BSOG01000006.1"/>
</dbReference>
<evidence type="ECO:0000256" key="4">
    <source>
        <dbReference type="ARBA" id="ARBA00022481"/>
    </source>
</evidence>
<evidence type="ECO:0000256" key="2">
    <source>
        <dbReference type="ARBA" id="ARBA00021549"/>
    </source>
</evidence>
<keyword evidence="3" id="KW-1003">Cell membrane</keyword>
<keyword evidence="5" id="KW-0997">Cell inner membrane</keyword>
<name>A0ABQ5YJ73_9NEIS</name>
<sequence length="171" mass="18565">MQHRPRRVTGFTLIEILVVMVIVGIIVTLAAVNFSRSDTDALQHEAERLALLLESARDEAIAAGVPLAFGRAEQGYGFWKQDAEGAWQLLEDNQILRVRQLPEAVRVADMRVNLLPLPPDGRVIFTPSGVNAPFTVELRAGEVMRKLNADALGRMTLEVPGLPAGTTTGGS</sequence>
<organism evidence="13 14">
    <name type="scientific">Chitinimonas prasina</name>
    <dbReference type="NCBI Taxonomy" id="1434937"/>
    <lineage>
        <taxon>Bacteria</taxon>
        <taxon>Pseudomonadati</taxon>
        <taxon>Pseudomonadota</taxon>
        <taxon>Betaproteobacteria</taxon>
        <taxon>Neisseriales</taxon>
        <taxon>Chitinibacteraceae</taxon>
        <taxon>Chitinimonas</taxon>
    </lineage>
</organism>
<evidence type="ECO:0000256" key="9">
    <source>
        <dbReference type="ARBA" id="ARBA00025772"/>
    </source>
</evidence>
<evidence type="ECO:0000256" key="1">
    <source>
        <dbReference type="ARBA" id="ARBA00004377"/>
    </source>
</evidence>
<evidence type="ECO:0000256" key="5">
    <source>
        <dbReference type="ARBA" id="ARBA00022519"/>
    </source>
</evidence>
<feature type="domain" description="General secretion pathway GspH" evidence="12">
    <location>
        <begin position="45"/>
        <end position="147"/>
    </location>
</feature>
<evidence type="ECO:0000256" key="3">
    <source>
        <dbReference type="ARBA" id="ARBA00022475"/>
    </source>
</evidence>
<dbReference type="PRINTS" id="PR00885">
    <property type="entry name" value="BCTERIALGSPH"/>
</dbReference>
<dbReference type="SUPFAM" id="SSF54523">
    <property type="entry name" value="Pili subunits"/>
    <property type="match status" value="1"/>
</dbReference>
<accession>A0ABQ5YJ73</accession>
<evidence type="ECO:0000313" key="13">
    <source>
        <dbReference type="EMBL" id="GLR15065.1"/>
    </source>
</evidence>